<evidence type="ECO:0000313" key="1">
    <source>
        <dbReference type="EMBL" id="OGI63885.1"/>
    </source>
</evidence>
<dbReference type="EMBL" id="MFTO01000011">
    <property type="protein sequence ID" value="OGI63885.1"/>
    <property type="molecule type" value="Genomic_DNA"/>
</dbReference>
<dbReference type="AlphaFoldDB" id="A0A1F6V2N4"/>
<gene>
    <name evidence="1" type="ORF">A2733_01450</name>
</gene>
<protein>
    <submittedName>
        <fullName evidence="1">Uncharacterized protein</fullName>
    </submittedName>
</protein>
<accession>A0A1F6V2N4</accession>
<evidence type="ECO:0000313" key="2">
    <source>
        <dbReference type="Proteomes" id="UP000178985"/>
    </source>
</evidence>
<dbReference type="InterPro" id="IPR043731">
    <property type="entry name" value="DUF5674"/>
</dbReference>
<reference evidence="1 2" key="1">
    <citation type="journal article" date="2016" name="Nat. Commun.">
        <title>Thousands of microbial genomes shed light on interconnected biogeochemical processes in an aquifer system.</title>
        <authorList>
            <person name="Anantharaman K."/>
            <person name="Brown C.T."/>
            <person name="Hug L.A."/>
            <person name="Sharon I."/>
            <person name="Castelle C.J."/>
            <person name="Probst A.J."/>
            <person name="Thomas B.C."/>
            <person name="Singh A."/>
            <person name="Wilkins M.J."/>
            <person name="Karaoz U."/>
            <person name="Brodie E.L."/>
            <person name="Williams K.H."/>
            <person name="Hubbard S.S."/>
            <person name="Banfield J.F."/>
        </authorList>
    </citation>
    <scope>NUCLEOTIDE SEQUENCE [LARGE SCALE GENOMIC DNA]</scope>
</reference>
<sequence length="118" mass="13518">MIMEIKILENKISMEEVKKLAEFWYGTMIKGAVDIVDGRVVLGGDYHIEDSELLTKSGSKFENVWGFNIRFEENPDGVLEFDSMVNIKPNLGNKSRGINDEEIVKKATEIIYKFIDLK</sequence>
<name>A0A1F6V2N4_9BACT</name>
<comment type="caution">
    <text evidence="1">The sequence shown here is derived from an EMBL/GenBank/DDBJ whole genome shotgun (WGS) entry which is preliminary data.</text>
</comment>
<dbReference type="Proteomes" id="UP000178985">
    <property type="component" value="Unassembled WGS sequence"/>
</dbReference>
<proteinExistence type="predicted"/>
<organism evidence="1 2">
    <name type="scientific">Candidatus Nomurabacteria bacterium RIFCSPHIGHO2_01_FULL_40_20</name>
    <dbReference type="NCBI Taxonomy" id="1801738"/>
    <lineage>
        <taxon>Bacteria</taxon>
        <taxon>Candidatus Nomuraibacteriota</taxon>
    </lineage>
</organism>
<dbReference type="Pfam" id="PF18924">
    <property type="entry name" value="DUF5674"/>
    <property type="match status" value="1"/>
</dbReference>